<sequence length="68" mass="7147">DGRSGQSVPKEVIQVVESSDKPDEVIPVMAPAVADKSTTPISHEKKKDVGQLSGLKQGEARSTSSKSN</sequence>
<dbReference type="Proteomes" id="UP000265520">
    <property type="component" value="Unassembled WGS sequence"/>
</dbReference>
<feature type="non-terminal residue" evidence="2">
    <location>
        <position position="68"/>
    </location>
</feature>
<name>A0A392V7R7_9FABA</name>
<protein>
    <submittedName>
        <fullName evidence="2">Uncharacterized protein</fullName>
    </submittedName>
</protein>
<evidence type="ECO:0000313" key="3">
    <source>
        <dbReference type="Proteomes" id="UP000265520"/>
    </source>
</evidence>
<accession>A0A392V7R7</accession>
<dbReference type="AlphaFoldDB" id="A0A392V7R7"/>
<organism evidence="2 3">
    <name type="scientific">Trifolium medium</name>
    <dbReference type="NCBI Taxonomy" id="97028"/>
    <lineage>
        <taxon>Eukaryota</taxon>
        <taxon>Viridiplantae</taxon>
        <taxon>Streptophyta</taxon>
        <taxon>Embryophyta</taxon>
        <taxon>Tracheophyta</taxon>
        <taxon>Spermatophyta</taxon>
        <taxon>Magnoliopsida</taxon>
        <taxon>eudicotyledons</taxon>
        <taxon>Gunneridae</taxon>
        <taxon>Pentapetalae</taxon>
        <taxon>rosids</taxon>
        <taxon>fabids</taxon>
        <taxon>Fabales</taxon>
        <taxon>Fabaceae</taxon>
        <taxon>Papilionoideae</taxon>
        <taxon>50 kb inversion clade</taxon>
        <taxon>NPAAA clade</taxon>
        <taxon>Hologalegina</taxon>
        <taxon>IRL clade</taxon>
        <taxon>Trifolieae</taxon>
        <taxon>Trifolium</taxon>
    </lineage>
</organism>
<keyword evidence="3" id="KW-1185">Reference proteome</keyword>
<reference evidence="2 3" key="1">
    <citation type="journal article" date="2018" name="Front. Plant Sci.">
        <title>Red Clover (Trifolium pratense) and Zigzag Clover (T. medium) - A Picture of Genomic Similarities and Differences.</title>
        <authorList>
            <person name="Dluhosova J."/>
            <person name="Istvanek J."/>
            <person name="Nedelnik J."/>
            <person name="Repkova J."/>
        </authorList>
    </citation>
    <scope>NUCLEOTIDE SEQUENCE [LARGE SCALE GENOMIC DNA]</scope>
    <source>
        <strain evidence="3">cv. 10/8</strain>
        <tissue evidence="2">Leaf</tissue>
    </source>
</reference>
<proteinExistence type="predicted"/>
<evidence type="ECO:0000313" key="2">
    <source>
        <dbReference type="EMBL" id="MCI82981.1"/>
    </source>
</evidence>
<feature type="non-terminal residue" evidence="2">
    <location>
        <position position="1"/>
    </location>
</feature>
<comment type="caution">
    <text evidence="2">The sequence shown here is derived from an EMBL/GenBank/DDBJ whole genome shotgun (WGS) entry which is preliminary data.</text>
</comment>
<feature type="region of interest" description="Disordered" evidence="1">
    <location>
        <begin position="1"/>
        <end position="68"/>
    </location>
</feature>
<evidence type="ECO:0000256" key="1">
    <source>
        <dbReference type="SAM" id="MobiDB-lite"/>
    </source>
</evidence>
<dbReference type="EMBL" id="LXQA011056020">
    <property type="protein sequence ID" value="MCI82981.1"/>
    <property type="molecule type" value="Genomic_DNA"/>
</dbReference>